<sequence length="280" mass="31183">MSSNFMPKQITKYEAAHLTELQGNVSETIIDFTLDLMPPFRESDTIHDNACGAGAVSEAIMARMSSTTNTIHIDATDINPQFVAGCKQLAQQHDWPLDAQVMDAKDLGFPDNRFSHSFTFFALHCIGDATAAAKEIYRTLEVGGIAATSVWVSMPHSDAIKHAHRRTRGKECPLPVLLEDDDFLQEDLKKALQGGGFDNNKMKFYEKVAYITVSDVRRWTQLAWSYLGALPSGWLEDDEAHWEEALDDIFQQLNNAPGISRNEKGEAVMKFVACIAIVTK</sequence>
<feature type="domain" description="Methyltransferase type 11" evidence="2">
    <location>
        <begin position="48"/>
        <end position="147"/>
    </location>
</feature>
<comment type="similarity">
    <text evidence="1">Belongs to the methyltransferase superfamily. LaeA methyltransferase family.</text>
</comment>
<dbReference type="EMBL" id="JAOQAZ010000011">
    <property type="protein sequence ID" value="KAJ4262866.1"/>
    <property type="molecule type" value="Genomic_DNA"/>
</dbReference>
<comment type="caution">
    <text evidence="3">The sequence shown here is derived from an EMBL/GenBank/DDBJ whole genome shotgun (WGS) entry which is preliminary data.</text>
</comment>
<dbReference type="Proteomes" id="UP001152049">
    <property type="component" value="Unassembled WGS sequence"/>
</dbReference>
<dbReference type="Pfam" id="PF08241">
    <property type="entry name" value="Methyltransf_11"/>
    <property type="match status" value="1"/>
</dbReference>
<dbReference type="OrthoDB" id="2013972at2759"/>
<organism evidence="3 4">
    <name type="scientific">Fusarium torreyae</name>
    <dbReference type="NCBI Taxonomy" id="1237075"/>
    <lineage>
        <taxon>Eukaryota</taxon>
        <taxon>Fungi</taxon>
        <taxon>Dikarya</taxon>
        <taxon>Ascomycota</taxon>
        <taxon>Pezizomycotina</taxon>
        <taxon>Sordariomycetes</taxon>
        <taxon>Hypocreomycetidae</taxon>
        <taxon>Hypocreales</taxon>
        <taxon>Nectriaceae</taxon>
        <taxon>Fusarium</taxon>
    </lineage>
</organism>
<evidence type="ECO:0000313" key="4">
    <source>
        <dbReference type="Proteomes" id="UP001152049"/>
    </source>
</evidence>
<dbReference type="PANTHER" id="PTHR43591">
    <property type="entry name" value="METHYLTRANSFERASE"/>
    <property type="match status" value="1"/>
</dbReference>
<reference evidence="3" key="1">
    <citation type="submission" date="2022-09" db="EMBL/GenBank/DDBJ databases">
        <title>Fusarium specimens isolated from Avocado Roots.</title>
        <authorList>
            <person name="Stajich J."/>
            <person name="Roper C."/>
            <person name="Heimlech-Rivalta G."/>
        </authorList>
    </citation>
    <scope>NUCLEOTIDE SEQUENCE</scope>
    <source>
        <strain evidence="3">CF00136</strain>
    </source>
</reference>
<name>A0A9W8VEV9_9HYPO</name>
<accession>A0A9W8VEV9</accession>
<dbReference type="PANTHER" id="PTHR43591:SF24">
    <property type="entry name" value="2-METHOXY-6-POLYPRENYL-1,4-BENZOQUINOL METHYLASE, MITOCHONDRIAL"/>
    <property type="match status" value="1"/>
</dbReference>
<dbReference type="Gene3D" id="3.40.50.150">
    <property type="entry name" value="Vaccinia Virus protein VP39"/>
    <property type="match status" value="1"/>
</dbReference>
<dbReference type="AlphaFoldDB" id="A0A9W8VEV9"/>
<evidence type="ECO:0000313" key="3">
    <source>
        <dbReference type="EMBL" id="KAJ4262866.1"/>
    </source>
</evidence>
<dbReference type="SUPFAM" id="SSF53335">
    <property type="entry name" value="S-adenosyl-L-methionine-dependent methyltransferases"/>
    <property type="match status" value="1"/>
</dbReference>
<evidence type="ECO:0000256" key="1">
    <source>
        <dbReference type="ARBA" id="ARBA00038158"/>
    </source>
</evidence>
<evidence type="ECO:0000259" key="2">
    <source>
        <dbReference type="Pfam" id="PF08241"/>
    </source>
</evidence>
<dbReference type="InterPro" id="IPR029063">
    <property type="entry name" value="SAM-dependent_MTases_sf"/>
</dbReference>
<protein>
    <recommendedName>
        <fullName evidence="2">Methyltransferase type 11 domain-containing protein</fullName>
    </recommendedName>
</protein>
<keyword evidence="4" id="KW-1185">Reference proteome</keyword>
<proteinExistence type="inferred from homology"/>
<gene>
    <name evidence="3" type="ORF">NW762_006479</name>
</gene>
<dbReference type="InterPro" id="IPR013216">
    <property type="entry name" value="Methyltransf_11"/>
</dbReference>
<dbReference type="GO" id="GO:0008757">
    <property type="term" value="F:S-adenosylmethionine-dependent methyltransferase activity"/>
    <property type="evidence" value="ECO:0007669"/>
    <property type="project" value="InterPro"/>
</dbReference>